<proteinExistence type="predicted"/>
<gene>
    <name evidence="1" type="ORF">JCM19231_3299</name>
    <name evidence="2" type="ORF">JCM19232_5541</name>
</gene>
<reference evidence="1 4" key="1">
    <citation type="submission" date="2015-01" db="EMBL/GenBank/DDBJ databases">
        <title>Vibrio sp. C1 JCM 19231 whole genome shotgun sequence.</title>
        <authorList>
            <person name="Sawabe T."/>
            <person name="Meirelles P."/>
            <person name="Feng G."/>
            <person name="Sayaka M."/>
            <person name="Hattori M."/>
            <person name="Ohkuma M."/>
        </authorList>
    </citation>
    <scope>NUCLEOTIDE SEQUENCE [LARGE SCALE GENOMIC DNA]</scope>
    <source>
        <strain evidence="4">JCM 19231</strain>
        <strain evidence="1">JCM19231</strain>
    </source>
</reference>
<evidence type="ECO:0000313" key="1">
    <source>
        <dbReference type="EMBL" id="GAM57767.1"/>
    </source>
</evidence>
<dbReference type="Proteomes" id="UP000031671">
    <property type="component" value="Unassembled WGS sequence"/>
</dbReference>
<dbReference type="EMBL" id="BBSA01000003">
    <property type="protein sequence ID" value="GAM61240.1"/>
    <property type="molecule type" value="Genomic_DNA"/>
</dbReference>
<dbReference type="EMBL" id="BBRZ01000063">
    <property type="protein sequence ID" value="GAM57767.1"/>
    <property type="molecule type" value="Genomic_DNA"/>
</dbReference>
<name>A0A0B8NZK1_9VIBR</name>
<keyword evidence="4" id="KW-1185">Reference proteome</keyword>
<dbReference type="AlphaFoldDB" id="A0A0B8NZK1"/>
<accession>A0A0B8P382</accession>
<dbReference type="Proteomes" id="UP000031670">
    <property type="component" value="Unassembled WGS sequence"/>
</dbReference>
<reference evidence="2 3" key="2">
    <citation type="submission" date="2015-01" db="EMBL/GenBank/DDBJ databases">
        <title>Vibrio sp. C5 JCM 19232 whole genome shotgun sequence.</title>
        <authorList>
            <person name="Sawabe T."/>
            <person name="Meirelles P."/>
            <person name="Feng G."/>
            <person name="Sayaka M."/>
            <person name="Hattori M."/>
            <person name="Ohkuma M."/>
        </authorList>
    </citation>
    <scope>NUCLEOTIDE SEQUENCE [LARGE SCALE GENOMIC DNA]</scope>
    <source>
        <strain evidence="2 3">JCM19232</strain>
    </source>
</reference>
<comment type="caution">
    <text evidence="1">The sequence shown here is derived from an EMBL/GenBank/DDBJ whole genome shotgun (WGS) entry which is preliminary data.</text>
</comment>
<organism evidence="1 4">
    <name type="scientific">Vibrio ishigakensis</name>
    <dbReference type="NCBI Taxonomy" id="1481914"/>
    <lineage>
        <taxon>Bacteria</taxon>
        <taxon>Pseudomonadati</taxon>
        <taxon>Pseudomonadota</taxon>
        <taxon>Gammaproteobacteria</taxon>
        <taxon>Vibrionales</taxon>
        <taxon>Vibrionaceae</taxon>
        <taxon>Vibrio</taxon>
    </lineage>
</organism>
<evidence type="ECO:0000313" key="4">
    <source>
        <dbReference type="Proteomes" id="UP000031671"/>
    </source>
</evidence>
<reference evidence="3 4" key="3">
    <citation type="submission" date="2015-01" db="EMBL/GenBank/DDBJ databases">
        <authorList>
            <consortium name="NBRP consortium"/>
            <person name="Sawabe T."/>
            <person name="Meirelles P."/>
            <person name="Feng G."/>
            <person name="Sayaka M."/>
            <person name="Hattori M."/>
            <person name="Ohkuma M."/>
        </authorList>
    </citation>
    <scope>NUCLEOTIDE SEQUENCE [LARGE SCALE GENOMIC DNA]</scope>
    <source>
        <strain evidence="4">JCM 19231</strain>
        <strain evidence="1">JCM19231</strain>
        <strain evidence="2 3">JCM19232</strain>
    </source>
</reference>
<evidence type="ECO:0000313" key="2">
    <source>
        <dbReference type="EMBL" id="GAM61240.1"/>
    </source>
</evidence>
<accession>A0A0B8NZK1</accession>
<sequence>MHYVRIHGYFVIGVGDNMSLNKLNWLSVGVVLLVIVLL</sequence>
<protein>
    <submittedName>
        <fullName evidence="1">Uncharacterized protein</fullName>
    </submittedName>
</protein>
<evidence type="ECO:0000313" key="3">
    <source>
        <dbReference type="Proteomes" id="UP000031670"/>
    </source>
</evidence>